<sequence>MIIDVLAYYALAVFIVWLTLLDWGELVIKGRRTGRMAAATLLMVVQLMVLFGGAALWGPHILLLPVGLLAGYLLFYLKRSR</sequence>
<keyword evidence="1" id="KW-0812">Transmembrane</keyword>
<feature type="transmembrane region" description="Helical" evidence="1">
    <location>
        <begin position="36"/>
        <end position="55"/>
    </location>
</feature>
<dbReference type="AlphaFoldDB" id="B4S438"/>
<reference evidence="2" key="1">
    <citation type="submission" date="2008-06" db="EMBL/GenBank/DDBJ databases">
        <title>Complete sequence of chromosome of Prosthecochloris aestuarii DSM 271.</title>
        <authorList>
            <consortium name="US DOE Joint Genome Institute"/>
            <person name="Lucas S."/>
            <person name="Copeland A."/>
            <person name="Lapidus A."/>
            <person name="Glavina del Rio T."/>
            <person name="Dalin E."/>
            <person name="Tice H."/>
            <person name="Bruce D."/>
            <person name="Goodwin L."/>
            <person name="Pitluck S."/>
            <person name="Schmutz J."/>
            <person name="Larimer F."/>
            <person name="Land M."/>
            <person name="Hauser L."/>
            <person name="Kyrpides N."/>
            <person name="Anderson I."/>
            <person name="Liu Z."/>
            <person name="Li T."/>
            <person name="Zhao F."/>
            <person name="Overmann J."/>
            <person name="Bryant D.A."/>
            <person name="Richardson P."/>
        </authorList>
    </citation>
    <scope>NUCLEOTIDE SEQUENCE [LARGE SCALE GENOMIC DNA]</scope>
    <source>
        <strain evidence="2">DSM 271</strain>
    </source>
</reference>
<dbReference type="KEGG" id="paa:Paes_1818"/>
<dbReference type="Proteomes" id="UP000002725">
    <property type="component" value="Chromosome"/>
</dbReference>
<keyword evidence="1" id="KW-0472">Membrane</keyword>
<evidence type="ECO:0000313" key="3">
    <source>
        <dbReference type="Proteomes" id="UP000002725"/>
    </source>
</evidence>
<accession>B4S438</accession>
<keyword evidence="1" id="KW-1133">Transmembrane helix</keyword>
<dbReference type="EMBL" id="CP001108">
    <property type="protein sequence ID" value="ACF46830.1"/>
    <property type="molecule type" value="Genomic_DNA"/>
</dbReference>
<feature type="transmembrane region" description="Helical" evidence="1">
    <location>
        <begin position="6"/>
        <end position="24"/>
    </location>
</feature>
<name>B4S438_PROA2</name>
<proteinExistence type="predicted"/>
<dbReference type="HOGENOM" id="CLU_2570998_0_0_10"/>
<keyword evidence="3" id="KW-1185">Reference proteome</keyword>
<feature type="transmembrane region" description="Helical" evidence="1">
    <location>
        <begin position="61"/>
        <end position="77"/>
    </location>
</feature>
<evidence type="ECO:0000313" key="2">
    <source>
        <dbReference type="EMBL" id="ACF46830.1"/>
    </source>
</evidence>
<protein>
    <submittedName>
        <fullName evidence="2">Uncharacterized protein</fullName>
    </submittedName>
</protein>
<organism evidence="2 3">
    <name type="scientific">Prosthecochloris aestuarii (strain DSM 271 / SK 413)</name>
    <dbReference type="NCBI Taxonomy" id="290512"/>
    <lineage>
        <taxon>Bacteria</taxon>
        <taxon>Pseudomonadati</taxon>
        <taxon>Chlorobiota</taxon>
        <taxon>Chlorobiia</taxon>
        <taxon>Chlorobiales</taxon>
        <taxon>Chlorobiaceae</taxon>
        <taxon>Prosthecochloris</taxon>
    </lineage>
</organism>
<evidence type="ECO:0000256" key="1">
    <source>
        <dbReference type="SAM" id="Phobius"/>
    </source>
</evidence>
<gene>
    <name evidence="2" type="ordered locus">Paes_1818</name>
</gene>